<dbReference type="Pfam" id="PF00756">
    <property type="entry name" value="Esterase"/>
    <property type="match status" value="1"/>
</dbReference>
<evidence type="ECO:0000256" key="1">
    <source>
        <dbReference type="SAM" id="MobiDB-lite"/>
    </source>
</evidence>
<dbReference type="EMBL" id="CAEZXQ010000036">
    <property type="protein sequence ID" value="CAB4690220.1"/>
    <property type="molecule type" value="Genomic_DNA"/>
</dbReference>
<feature type="region of interest" description="Disordered" evidence="1">
    <location>
        <begin position="101"/>
        <end position="121"/>
    </location>
</feature>
<dbReference type="InterPro" id="IPR050583">
    <property type="entry name" value="Mycobacterial_A85_antigen"/>
</dbReference>
<name>A0A6J6NTX0_9ZZZZ</name>
<dbReference type="InterPro" id="IPR000801">
    <property type="entry name" value="Esterase-like"/>
</dbReference>
<accession>A0A6J6NTX0</accession>
<gene>
    <name evidence="2" type="ORF">UFOPK2576_00387</name>
</gene>
<proteinExistence type="predicted"/>
<dbReference type="InterPro" id="IPR029058">
    <property type="entry name" value="AB_hydrolase_fold"/>
</dbReference>
<dbReference type="PANTHER" id="PTHR48098:SF6">
    <property type="entry name" value="FERRI-BACILLIBACTIN ESTERASE BESA"/>
    <property type="match status" value="1"/>
</dbReference>
<sequence length="287" mass="32516">MIYLPLRYRARVEINKQFQLRGVPGLVNTTYIGERRVDFLAPTYPTEHLLIAHDGQNIFDPRTATYRSTWRLAQVANRVFKKLNLPAPVIIGIFHSGSKSNPNGRGKDLTPQSSFENGVKPNLESIPQERRLEISDLTGDAYQKEIAENIIPTITNAIGHKVIPAKTAMIGSSMGGLATLYGVSKYPELYKTGLALSTHWILGNQPLVEDLLSRLPKPSEHKIWFSRGTSGLDASYVDCQKYADEFMINMGWRLNHDLQSEIFNRASHNERAWARQLPKVLDFWLKD</sequence>
<evidence type="ECO:0000313" key="2">
    <source>
        <dbReference type="EMBL" id="CAB4690220.1"/>
    </source>
</evidence>
<organism evidence="2">
    <name type="scientific">freshwater metagenome</name>
    <dbReference type="NCBI Taxonomy" id="449393"/>
    <lineage>
        <taxon>unclassified sequences</taxon>
        <taxon>metagenomes</taxon>
        <taxon>ecological metagenomes</taxon>
    </lineage>
</organism>
<dbReference type="PANTHER" id="PTHR48098">
    <property type="entry name" value="ENTEROCHELIN ESTERASE-RELATED"/>
    <property type="match status" value="1"/>
</dbReference>
<reference evidence="2" key="1">
    <citation type="submission" date="2020-05" db="EMBL/GenBank/DDBJ databases">
        <authorList>
            <person name="Chiriac C."/>
            <person name="Salcher M."/>
            <person name="Ghai R."/>
            <person name="Kavagutti S V."/>
        </authorList>
    </citation>
    <scope>NUCLEOTIDE SEQUENCE</scope>
</reference>
<dbReference type="Gene3D" id="3.40.50.1820">
    <property type="entry name" value="alpha/beta hydrolase"/>
    <property type="match status" value="1"/>
</dbReference>
<dbReference type="AlphaFoldDB" id="A0A6J6NTX0"/>
<dbReference type="SUPFAM" id="SSF53474">
    <property type="entry name" value="alpha/beta-Hydrolases"/>
    <property type="match status" value="1"/>
</dbReference>
<protein>
    <submittedName>
        <fullName evidence="2">Unannotated protein</fullName>
    </submittedName>
</protein>